<comment type="function">
    <text evidence="1">Part of the ABC transporter complex PstSACB involved in phosphate import.</text>
</comment>
<dbReference type="KEGG" id="cmic:caldi_17960"/>
<dbReference type="Proteomes" id="UP001163687">
    <property type="component" value="Chromosome"/>
</dbReference>
<dbReference type="InterPro" id="IPR024370">
    <property type="entry name" value="PBP_domain"/>
</dbReference>
<evidence type="ECO:0000313" key="13">
    <source>
        <dbReference type="Proteomes" id="UP001163687"/>
    </source>
</evidence>
<feature type="domain" description="PBP" evidence="11">
    <location>
        <begin position="30"/>
        <end position="272"/>
    </location>
</feature>
<dbReference type="InterPro" id="IPR050811">
    <property type="entry name" value="Phosphate_ABC_transporter"/>
</dbReference>
<evidence type="ECO:0000256" key="7">
    <source>
        <dbReference type="ARBA" id="ARBA00022729"/>
    </source>
</evidence>
<evidence type="ECO:0000256" key="8">
    <source>
        <dbReference type="ARBA" id="ARBA00023139"/>
    </source>
</evidence>
<evidence type="ECO:0000256" key="4">
    <source>
        <dbReference type="ARBA" id="ARBA00011529"/>
    </source>
</evidence>
<dbReference type="GO" id="GO:0006817">
    <property type="term" value="P:phosphate ion transport"/>
    <property type="evidence" value="ECO:0007669"/>
    <property type="project" value="UniProtKB-UniRule"/>
</dbReference>
<comment type="similarity">
    <text evidence="3 10">Belongs to the PstS family.</text>
</comment>
<dbReference type="RefSeq" id="WP_264841407.1">
    <property type="nucleotide sequence ID" value="NZ_AP025628.1"/>
</dbReference>
<keyword evidence="6 10" id="KW-0592">Phosphate transport</keyword>
<keyword evidence="8 10" id="KW-0564">Palmitate</keyword>
<keyword evidence="5 10" id="KW-0813">Transport</keyword>
<evidence type="ECO:0000256" key="6">
    <source>
        <dbReference type="ARBA" id="ARBA00022592"/>
    </source>
</evidence>
<dbReference type="AlphaFoldDB" id="A0AA35G646"/>
<dbReference type="PANTHER" id="PTHR30570">
    <property type="entry name" value="PERIPLASMIC PHOSPHATE BINDING COMPONENT OF PHOSPHATE ABC TRANSPORTER"/>
    <property type="match status" value="1"/>
</dbReference>
<dbReference type="InterPro" id="IPR011862">
    <property type="entry name" value="Phos-bd"/>
</dbReference>
<dbReference type="Gene3D" id="3.40.190.10">
    <property type="entry name" value="Periplasmic binding protein-like II"/>
    <property type="match status" value="2"/>
</dbReference>
<dbReference type="Pfam" id="PF12849">
    <property type="entry name" value="PBP_like_2"/>
    <property type="match status" value="1"/>
</dbReference>
<sequence>MRRTFLPGNWQAAGLSLLVLAVVAGCTRAGAGRQTITIKGSDTMVILGQRWAEEYMRRHPEVHIQVTGGGSGTGIAALINGTTRVAQASRKMTPAERGQAERRHGKPVREIVTAMDGVAVYVNEGNPVESLTLAQVRALYTGQITNWKDVGGPDLPVVLYGRENNSGTYVFVKEHVLEGADYSPSTRTLSGTAAVVSAVASDPGGVGYGGIAYGRGVRHLKIRLNPSSPAVGPSLETVRSGAYPLARPLHWYLVDDGDPAVQALVDWVLSPEGQRIVDEVGYFPIR</sequence>
<gene>
    <name evidence="12" type="primary">pstS</name>
    <name evidence="12" type="ORF">caldi_17960</name>
</gene>
<dbReference type="GO" id="GO:0042301">
    <property type="term" value="F:phosphate ion binding"/>
    <property type="evidence" value="ECO:0007669"/>
    <property type="project" value="UniProtKB-UniRule"/>
</dbReference>
<evidence type="ECO:0000256" key="9">
    <source>
        <dbReference type="ARBA" id="ARBA00023288"/>
    </source>
</evidence>
<dbReference type="PANTHER" id="PTHR30570:SF1">
    <property type="entry name" value="PHOSPHATE-BINDING PROTEIN PSTS"/>
    <property type="match status" value="1"/>
</dbReference>
<dbReference type="NCBIfam" id="TIGR02136">
    <property type="entry name" value="ptsS_2"/>
    <property type="match status" value="1"/>
</dbReference>
<evidence type="ECO:0000256" key="5">
    <source>
        <dbReference type="ARBA" id="ARBA00022448"/>
    </source>
</evidence>
<evidence type="ECO:0000313" key="12">
    <source>
        <dbReference type="EMBL" id="BDG60706.1"/>
    </source>
</evidence>
<evidence type="ECO:0000259" key="11">
    <source>
        <dbReference type="Pfam" id="PF12849"/>
    </source>
</evidence>
<name>A0AA35G646_9FIRM</name>
<comment type="subcellular location">
    <subcellularLocation>
        <location evidence="2 10">Cell membrane</location>
        <topology evidence="2 10">Lipid-anchor</topology>
    </subcellularLocation>
</comment>
<evidence type="ECO:0000256" key="1">
    <source>
        <dbReference type="ARBA" id="ARBA00002841"/>
    </source>
</evidence>
<evidence type="ECO:0000256" key="3">
    <source>
        <dbReference type="ARBA" id="ARBA00008725"/>
    </source>
</evidence>
<protein>
    <recommendedName>
        <fullName evidence="10">Phosphate-binding protein</fullName>
    </recommendedName>
</protein>
<dbReference type="CDD" id="cd13653">
    <property type="entry name" value="PBP2_phosphate_like_1"/>
    <property type="match status" value="1"/>
</dbReference>
<dbReference type="EMBL" id="AP025628">
    <property type="protein sequence ID" value="BDG60706.1"/>
    <property type="molecule type" value="Genomic_DNA"/>
</dbReference>
<keyword evidence="7" id="KW-0732">Signal</keyword>
<dbReference type="SUPFAM" id="SSF53850">
    <property type="entry name" value="Periplasmic binding protein-like II"/>
    <property type="match status" value="1"/>
</dbReference>
<comment type="function">
    <text evidence="10">Involved in the system for phosphate transport across the cytoplasmic membrane.</text>
</comment>
<keyword evidence="10" id="KW-1003">Cell membrane</keyword>
<evidence type="ECO:0000256" key="2">
    <source>
        <dbReference type="ARBA" id="ARBA00004193"/>
    </source>
</evidence>
<comment type="subunit">
    <text evidence="4 10">The complex is composed of two ATP-binding proteins (PstB), two transmembrane proteins (PstC and PstA) and a solute-binding protein (PstS).</text>
</comment>
<keyword evidence="9 10" id="KW-0449">Lipoprotein</keyword>
<dbReference type="GO" id="GO:0005886">
    <property type="term" value="C:plasma membrane"/>
    <property type="evidence" value="ECO:0007669"/>
    <property type="project" value="UniProtKB-SubCell"/>
</dbReference>
<keyword evidence="10" id="KW-0472">Membrane</keyword>
<evidence type="ECO:0000256" key="10">
    <source>
        <dbReference type="RuleBase" id="RU367119"/>
    </source>
</evidence>
<keyword evidence="13" id="KW-1185">Reference proteome</keyword>
<dbReference type="PROSITE" id="PS51257">
    <property type="entry name" value="PROKAR_LIPOPROTEIN"/>
    <property type="match status" value="1"/>
</dbReference>
<reference evidence="12" key="1">
    <citation type="submission" date="2022-03" db="EMBL/GenBank/DDBJ databases">
        <title>Complete genome sequence of Caldinitratiruptor microaerophilus.</title>
        <authorList>
            <person name="Mukaiyama R."/>
            <person name="Nishiyama T."/>
            <person name="Ueda K."/>
        </authorList>
    </citation>
    <scope>NUCLEOTIDE SEQUENCE</scope>
    <source>
        <strain evidence="12">JCM 16183</strain>
    </source>
</reference>
<proteinExistence type="inferred from homology"/>
<organism evidence="12 13">
    <name type="scientific">Caldinitratiruptor microaerophilus</name>
    <dbReference type="NCBI Taxonomy" id="671077"/>
    <lineage>
        <taxon>Bacteria</taxon>
        <taxon>Bacillati</taxon>
        <taxon>Bacillota</taxon>
        <taxon>Clostridia</taxon>
        <taxon>Eubacteriales</taxon>
        <taxon>Symbiobacteriaceae</taxon>
        <taxon>Caldinitratiruptor</taxon>
    </lineage>
</organism>
<accession>A0AA35G646</accession>